<dbReference type="InterPro" id="IPR012904">
    <property type="entry name" value="OGG_N"/>
</dbReference>
<evidence type="ECO:0000256" key="1">
    <source>
        <dbReference type="ARBA" id="ARBA00000086"/>
    </source>
</evidence>
<dbReference type="InterPro" id="IPR051912">
    <property type="entry name" value="Alkylbase_DNA_Glycosylase/TA"/>
</dbReference>
<dbReference type="PANTHER" id="PTHR43003">
    <property type="entry name" value="DNA-3-METHYLADENINE GLYCOSYLASE"/>
    <property type="match status" value="1"/>
</dbReference>
<dbReference type="InterPro" id="IPR003265">
    <property type="entry name" value="HhH-GPD_domain"/>
</dbReference>
<dbReference type="Gene3D" id="1.10.340.30">
    <property type="entry name" value="Hypothetical protein, domain 2"/>
    <property type="match status" value="1"/>
</dbReference>
<dbReference type="EC" id="3.2.2.21" evidence="3"/>
<dbReference type="GO" id="GO:0032993">
    <property type="term" value="C:protein-DNA complex"/>
    <property type="evidence" value="ECO:0007669"/>
    <property type="project" value="TreeGrafter"/>
</dbReference>
<dbReference type="GO" id="GO:0006289">
    <property type="term" value="P:nucleotide-excision repair"/>
    <property type="evidence" value="ECO:0007669"/>
    <property type="project" value="InterPro"/>
</dbReference>
<dbReference type="CDD" id="cd00056">
    <property type="entry name" value="ENDO3c"/>
    <property type="match status" value="1"/>
</dbReference>
<dbReference type="GO" id="GO:0008534">
    <property type="term" value="F:oxidized purine nucleobase lesion DNA N-glycosylase activity"/>
    <property type="evidence" value="ECO:0007669"/>
    <property type="project" value="InterPro"/>
</dbReference>
<dbReference type="EMBL" id="QLLL01000001">
    <property type="protein sequence ID" value="RAJ10555.1"/>
    <property type="molecule type" value="Genomic_DNA"/>
</dbReference>
<evidence type="ECO:0000313" key="8">
    <source>
        <dbReference type="EMBL" id="RAJ10555.1"/>
    </source>
</evidence>
<dbReference type="PANTHER" id="PTHR43003:SF12">
    <property type="entry name" value="DNA-3-METHYLADENINE GLYCOSYLASE"/>
    <property type="match status" value="1"/>
</dbReference>
<dbReference type="SUPFAM" id="SSF48150">
    <property type="entry name" value="DNA-glycosylase"/>
    <property type="match status" value="1"/>
</dbReference>
<gene>
    <name evidence="8" type="ORF">LX64_00159</name>
</gene>
<dbReference type="SMART" id="SM00478">
    <property type="entry name" value="ENDO3c"/>
    <property type="match status" value="1"/>
</dbReference>
<evidence type="ECO:0000256" key="3">
    <source>
        <dbReference type="ARBA" id="ARBA00012000"/>
    </source>
</evidence>
<reference evidence="8 9" key="1">
    <citation type="submission" date="2018-06" db="EMBL/GenBank/DDBJ databases">
        <title>Genomic Encyclopedia of Archaeal and Bacterial Type Strains, Phase II (KMG-II): from individual species to whole genera.</title>
        <authorList>
            <person name="Goeker M."/>
        </authorList>
    </citation>
    <scope>NUCLEOTIDE SEQUENCE [LARGE SCALE GENOMIC DNA]</scope>
    <source>
        <strain evidence="8 9">DSM 23857</strain>
    </source>
</reference>
<dbReference type="InterPro" id="IPR011257">
    <property type="entry name" value="DNA_glycosylase"/>
</dbReference>
<dbReference type="InterPro" id="IPR037046">
    <property type="entry name" value="AlkA_N_sf"/>
</dbReference>
<keyword evidence="6" id="KW-0234">DNA repair</keyword>
<dbReference type="RefSeq" id="WP_211324706.1">
    <property type="nucleotide sequence ID" value="NZ_QLLL01000001.1"/>
</dbReference>
<feature type="domain" description="HhH-GPD" evidence="7">
    <location>
        <begin position="133"/>
        <end position="298"/>
    </location>
</feature>
<keyword evidence="9" id="KW-1185">Reference proteome</keyword>
<evidence type="ECO:0000256" key="2">
    <source>
        <dbReference type="ARBA" id="ARBA00010817"/>
    </source>
</evidence>
<organism evidence="8 9">
    <name type="scientific">Chitinophaga skermanii</name>
    <dbReference type="NCBI Taxonomy" id="331697"/>
    <lineage>
        <taxon>Bacteria</taxon>
        <taxon>Pseudomonadati</taxon>
        <taxon>Bacteroidota</taxon>
        <taxon>Chitinophagia</taxon>
        <taxon>Chitinophagales</taxon>
        <taxon>Chitinophagaceae</taxon>
        <taxon>Chitinophaga</taxon>
    </lineage>
</organism>
<proteinExistence type="inferred from homology"/>
<dbReference type="FunFam" id="1.10.340.30:FF:000004">
    <property type="entry name" value="DNA-3-methyladenine glycosylase II"/>
    <property type="match status" value="1"/>
</dbReference>
<dbReference type="GO" id="GO:0032131">
    <property type="term" value="F:alkylated DNA binding"/>
    <property type="evidence" value="ECO:0007669"/>
    <property type="project" value="TreeGrafter"/>
</dbReference>
<evidence type="ECO:0000313" key="9">
    <source>
        <dbReference type="Proteomes" id="UP000249547"/>
    </source>
</evidence>
<dbReference type="GO" id="GO:0006285">
    <property type="term" value="P:base-excision repair, AP site formation"/>
    <property type="evidence" value="ECO:0007669"/>
    <property type="project" value="TreeGrafter"/>
</dbReference>
<dbReference type="Proteomes" id="UP000249547">
    <property type="component" value="Unassembled WGS sequence"/>
</dbReference>
<dbReference type="GO" id="GO:0043916">
    <property type="term" value="F:DNA-7-methylguanine glycosylase activity"/>
    <property type="evidence" value="ECO:0007669"/>
    <property type="project" value="TreeGrafter"/>
</dbReference>
<dbReference type="Pfam" id="PF00730">
    <property type="entry name" value="HhH-GPD"/>
    <property type="match status" value="1"/>
</dbReference>
<dbReference type="AlphaFoldDB" id="A0A327R2U4"/>
<comment type="caution">
    <text evidence="8">The sequence shown here is derived from an EMBL/GenBank/DDBJ whole genome shotgun (WGS) entry which is preliminary data.</text>
</comment>
<keyword evidence="5" id="KW-0378">Hydrolase</keyword>
<evidence type="ECO:0000256" key="5">
    <source>
        <dbReference type="ARBA" id="ARBA00022801"/>
    </source>
</evidence>
<comment type="catalytic activity">
    <reaction evidence="1">
        <text>Hydrolysis of alkylated DNA, releasing 3-methyladenine, 3-methylguanine, 7-methylguanine and 7-methyladenine.</text>
        <dbReference type="EC" id="3.2.2.21"/>
    </reaction>
</comment>
<evidence type="ECO:0000256" key="6">
    <source>
        <dbReference type="ARBA" id="ARBA00023204"/>
    </source>
</evidence>
<dbReference type="Gene3D" id="3.30.310.20">
    <property type="entry name" value="DNA-3-methyladenine glycosylase AlkA, N-terminal domain"/>
    <property type="match status" value="1"/>
</dbReference>
<accession>A0A327R2U4</accession>
<dbReference type="GO" id="GO:0006307">
    <property type="term" value="P:DNA alkylation repair"/>
    <property type="evidence" value="ECO:0007669"/>
    <property type="project" value="TreeGrafter"/>
</dbReference>
<keyword evidence="4" id="KW-0227">DNA damage</keyword>
<dbReference type="GO" id="GO:0008725">
    <property type="term" value="F:DNA-3-methyladenine glycosylase activity"/>
    <property type="evidence" value="ECO:0007669"/>
    <property type="project" value="TreeGrafter"/>
</dbReference>
<name>A0A327R2U4_9BACT</name>
<dbReference type="Pfam" id="PF07934">
    <property type="entry name" value="OGG_N"/>
    <property type="match status" value="1"/>
</dbReference>
<comment type="similarity">
    <text evidence="2">Belongs to the alkylbase DNA glycosidase AlkA family.</text>
</comment>
<evidence type="ECO:0000256" key="4">
    <source>
        <dbReference type="ARBA" id="ARBA00022763"/>
    </source>
</evidence>
<sequence>MMQSKVFIIPTHHAFSFKECAWFLHRNFDDCMHLVKNDTIYKALLFDDVPVLFSISAHPAGLQVQVLNAELHEPLQQYIASYIQDWFDLDRNIAPFYVRLSVHPVLAYMRESYAGLRLIGIVDLFEALCWSIIGQQINLPFAYKMKRRMVEKFGTTLTYNDEKFYIFPTPQQLLTASIDDLRAMQFSQKKAEYVLTLAQAFADGSLSKPQLANLPSLTDKQKALTSLRGIGIWTANYALMKSLHELSCVPHGDVGLLKALEQHSIIAQRNETGKIETLFKDFAGWEAYLVIYLWRTLAKMPGE</sequence>
<protein>
    <recommendedName>
        <fullName evidence="3">DNA-3-methyladenine glycosylase II</fullName>
        <ecNumber evidence="3">3.2.2.21</ecNumber>
    </recommendedName>
</protein>
<evidence type="ECO:0000259" key="7">
    <source>
        <dbReference type="SMART" id="SM00478"/>
    </source>
</evidence>
<dbReference type="GO" id="GO:0005737">
    <property type="term" value="C:cytoplasm"/>
    <property type="evidence" value="ECO:0007669"/>
    <property type="project" value="TreeGrafter"/>
</dbReference>